<keyword evidence="1" id="KW-0812">Transmembrane</keyword>
<dbReference type="PIRSF" id="PIRSF032908">
    <property type="entry name" value="UCP032908"/>
    <property type="match status" value="1"/>
</dbReference>
<dbReference type="Pfam" id="PF19124">
    <property type="entry name" value="DUF5808"/>
    <property type="match status" value="1"/>
</dbReference>
<feature type="transmembrane region" description="Helical" evidence="1">
    <location>
        <begin position="342"/>
        <end position="365"/>
    </location>
</feature>
<feature type="transmembrane region" description="Helical" evidence="1">
    <location>
        <begin position="140"/>
        <end position="160"/>
    </location>
</feature>
<evidence type="ECO:0000259" key="3">
    <source>
        <dbReference type="Pfam" id="PF19124"/>
    </source>
</evidence>
<reference evidence="4 5" key="1">
    <citation type="submission" date="2020-12" db="EMBL/GenBank/DDBJ databases">
        <title>WGS of Thermoactinomyces spp.</title>
        <authorList>
            <person name="Cheng K."/>
        </authorList>
    </citation>
    <scope>NUCLEOTIDE SEQUENCE [LARGE SCALE GENOMIC DNA]</scope>
    <source>
        <strain evidence="5">CICC 10671\DSM 43846</strain>
    </source>
</reference>
<organism evidence="4 5">
    <name type="scientific">Thermoactinomyces intermedius</name>
    <dbReference type="NCBI Taxonomy" id="2024"/>
    <lineage>
        <taxon>Bacteria</taxon>
        <taxon>Bacillati</taxon>
        <taxon>Bacillota</taxon>
        <taxon>Bacilli</taxon>
        <taxon>Bacillales</taxon>
        <taxon>Thermoactinomycetaceae</taxon>
        <taxon>Thermoactinomyces</taxon>
    </lineage>
</organism>
<dbReference type="AlphaFoldDB" id="A0A8I1A9W3"/>
<dbReference type="PANTHER" id="PTHR37810">
    <property type="entry name" value="IMMUNITY PROTEIN SDPI"/>
    <property type="match status" value="1"/>
</dbReference>
<keyword evidence="1" id="KW-0472">Membrane</keyword>
<accession>A0A8I1A9W3</accession>
<feature type="transmembrane region" description="Helical" evidence="1">
    <location>
        <begin position="53"/>
        <end position="69"/>
    </location>
</feature>
<name>A0A8I1A9W3_THEIN</name>
<feature type="transmembrane region" description="Helical" evidence="1">
    <location>
        <begin position="81"/>
        <end position="103"/>
    </location>
</feature>
<keyword evidence="5" id="KW-1185">Reference proteome</keyword>
<proteinExistence type="predicted"/>
<evidence type="ECO:0000256" key="1">
    <source>
        <dbReference type="SAM" id="Phobius"/>
    </source>
</evidence>
<evidence type="ECO:0000259" key="2">
    <source>
        <dbReference type="Pfam" id="PF07853"/>
    </source>
</evidence>
<dbReference type="Proteomes" id="UP000633619">
    <property type="component" value="Unassembled WGS sequence"/>
</dbReference>
<feature type="transmembrane region" description="Helical" evidence="1">
    <location>
        <begin position="189"/>
        <end position="209"/>
    </location>
</feature>
<comment type="caution">
    <text evidence="4">The sequence shown here is derived from an EMBL/GenBank/DDBJ whole genome shotgun (WGS) entry which is preliminary data.</text>
</comment>
<dbReference type="InterPro" id="IPR043831">
    <property type="entry name" value="DUF5808"/>
</dbReference>
<keyword evidence="1" id="KW-1133">Transmembrane helix</keyword>
<protein>
    <submittedName>
        <fullName evidence="4">DUF1648 domain-containing protein</fullName>
    </submittedName>
</protein>
<evidence type="ECO:0000313" key="5">
    <source>
        <dbReference type="Proteomes" id="UP000633619"/>
    </source>
</evidence>
<dbReference type="InterPro" id="IPR012867">
    <property type="entry name" value="DUF1648"/>
</dbReference>
<dbReference type="Pfam" id="PF07853">
    <property type="entry name" value="DUF1648"/>
    <property type="match status" value="1"/>
</dbReference>
<dbReference type="EMBL" id="JAECVW010000004">
    <property type="protein sequence ID" value="MBH8595341.1"/>
    <property type="molecule type" value="Genomic_DNA"/>
</dbReference>
<feature type="domain" description="DUF5808" evidence="3">
    <location>
        <begin position="323"/>
        <end position="348"/>
    </location>
</feature>
<dbReference type="RefSeq" id="WP_181732039.1">
    <property type="nucleotide sequence ID" value="NZ_JACEIR010000005.1"/>
</dbReference>
<dbReference type="GO" id="GO:0009636">
    <property type="term" value="P:response to toxic substance"/>
    <property type="evidence" value="ECO:0007669"/>
    <property type="project" value="TreeGrafter"/>
</dbReference>
<dbReference type="InterPro" id="IPR014574">
    <property type="entry name" value="UCP032908"/>
</dbReference>
<evidence type="ECO:0000313" key="4">
    <source>
        <dbReference type="EMBL" id="MBH8595341.1"/>
    </source>
</evidence>
<feature type="domain" description="DUF1648" evidence="2">
    <location>
        <begin position="148"/>
        <end position="194"/>
    </location>
</feature>
<dbReference type="PANTHER" id="PTHR37810:SF9">
    <property type="entry name" value="MEMBRANE PROTEIN"/>
    <property type="match status" value="1"/>
</dbReference>
<feature type="transmembrane region" description="Helical" evidence="1">
    <location>
        <begin position="235"/>
        <end position="258"/>
    </location>
</feature>
<feature type="transmembrane region" description="Helical" evidence="1">
    <location>
        <begin position="264"/>
        <end position="286"/>
    </location>
</feature>
<feature type="transmembrane region" description="Helical" evidence="1">
    <location>
        <begin position="6"/>
        <end position="25"/>
    </location>
</feature>
<gene>
    <name evidence="4" type="ORF">I8U20_08350</name>
</gene>
<sequence>MSTSVLLMCLIMIPVLISLCFIPYWTRRTESFGVSIPEKVYHLPELKKMRKQYAWIMAGIGLAVLAMFVPGSMICDDEESLGLWFVFLLVAYLAVNFLAYLIFHRKMKALKKQADWGKEKKQMVVVDTGFRQQKLTYSHLWFLIPFSLALATLIYFIHVYEQIPEKIPMQYDLNGKVTRYAEKSYRTVLFPPVMQVYLTLLFLWINIIIGKAKQQIGAENPEKSIRQNVIFRRRWSLFTILSGTVLVSMLSLSSFSWIHPVSAGLVTAVSLVITIGILIAALILSFTTGQGGSRVKTVSGKNGDMINRDEDQYWKLGQFYFNKNDPAIFVEKRFGIGWTNNWAHPLSWIFILLVVGLAFTIPYFLGN</sequence>